<dbReference type="EC" id="2.7.13.3" evidence="3"/>
<evidence type="ECO:0000313" key="19">
    <source>
        <dbReference type="Proteomes" id="UP000207598"/>
    </source>
</evidence>
<accession>A0A238JMI7</accession>
<dbReference type="InterPro" id="IPR004358">
    <property type="entry name" value="Sig_transdc_His_kin-like_C"/>
</dbReference>
<organism evidence="18 19">
    <name type="scientific">Maliponia aquimaris</name>
    <dbReference type="NCBI Taxonomy" id="1673631"/>
    <lineage>
        <taxon>Bacteria</taxon>
        <taxon>Pseudomonadati</taxon>
        <taxon>Pseudomonadota</taxon>
        <taxon>Alphaproteobacteria</taxon>
        <taxon>Rhodobacterales</taxon>
        <taxon>Paracoccaceae</taxon>
        <taxon>Maliponia</taxon>
    </lineage>
</organism>
<dbReference type="CDD" id="cd17546">
    <property type="entry name" value="REC_hyHK_CKI1_RcsC-like"/>
    <property type="match status" value="1"/>
</dbReference>
<dbReference type="RefSeq" id="WP_094018986.1">
    <property type="nucleotide sequence ID" value="NZ_FXYF01000001.1"/>
</dbReference>
<evidence type="ECO:0000256" key="15">
    <source>
        <dbReference type="SAM" id="Coils"/>
    </source>
</evidence>
<dbReference type="FunFam" id="3.30.565.10:FF:000010">
    <property type="entry name" value="Sensor histidine kinase RcsC"/>
    <property type="match status" value="1"/>
</dbReference>
<evidence type="ECO:0000256" key="9">
    <source>
        <dbReference type="ARBA" id="ARBA00022777"/>
    </source>
</evidence>
<comment type="caution">
    <text evidence="14">Lacks conserved residue(s) required for the propagation of feature annotation.</text>
</comment>
<keyword evidence="12" id="KW-0902">Two-component regulatory system</keyword>
<evidence type="ECO:0000256" key="2">
    <source>
        <dbReference type="ARBA" id="ARBA00004651"/>
    </source>
</evidence>
<dbReference type="PRINTS" id="PR00344">
    <property type="entry name" value="BCTRLSENSOR"/>
</dbReference>
<proteinExistence type="predicted"/>
<dbReference type="InterPro" id="IPR001789">
    <property type="entry name" value="Sig_transdc_resp-reg_receiver"/>
</dbReference>
<keyword evidence="11" id="KW-1133">Transmembrane helix</keyword>
<dbReference type="Proteomes" id="UP000207598">
    <property type="component" value="Unassembled WGS sequence"/>
</dbReference>
<evidence type="ECO:0000256" key="8">
    <source>
        <dbReference type="ARBA" id="ARBA00022741"/>
    </source>
</evidence>
<dbReference type="InterPro" id="IPR003661">
    <property type="entry name" value="HisK_dim/P_dom"/>
</dbReference>
<evidence type="ECO:0000313" key="18">
    <source>
        <dbReference type="EMBL" id="SMX31889.1"/>
    </source>
</evidence>
<dbReference type="PROSITE" id="PS50110">
    <property type="entry name" value="RESPONSE_REGULATORY"/>
    <property type="match status" value="2"/>
</dbReference>
<evidence type="ECO:0000256" key="6">
    <source>
        <dbReference type="ARBA" id="ARBA00022679"/>
    </source>
</evidence>
<dbReference type="FunFam" id="1.10.287.130:FF:000003">
    <property type="entry name" value="Histidine kinase"/>
    <property type="match status" value="1"/>
</dbReference>
<dbReference type="Pfam" id="PF00072">
    <property type="entry name" value="Response_reg"/>
    <property type="match status" value="2"/>
</dbReference>
<evidence type="ECO:0000256" key="1">
    <source>
        <dbReference type="ARBA" id="ARBA00000085"/>
    </source>
</evidence>
<evidence type="ECO:0000256" key="10">
    <source>
        <dbReference type="ARBA" id="ARBA00022840"/>
    </source>
</evidence>
<dbReference type="GO" id="GO:0000155">
    <property type="term" value="F:phosphorelay sensor kinase activity"/>
    <property type="evidence" value="ECO:0007669"/>
    <property type="project" value="InterPro"/>
</dbReference>
<evidence type="ECO:0000256" key="5">
    <source>
        <dbReference type="ARBA" id="ARBA00022553"/>
    </source>
</evidence>
<dbReference type="PROSITE" id="PS50109">
    <property type="entry name" value="HIS_KIN"/>
    <property type="match status" value="1"/>
</dbReference>
<evidence type="ECO:0000256" key="7">
    <source>
        <dbReference type="ARBA" id="ARBA00022692"/>
    </source>
</evidence>
<dbReference type="PANTHER" id="PTHR45339:SF5">
    <property type="entry name" value="HISTIDINE KINASE"/>
    <property type="match status" value="1"/>
</dbReference>
<feature type="domain" description="Response regulatory" evidence="17">
    <location>
        <begin position="726"/>
        <end position="843"/>
    </location>
</feature>
<comment type="catalytic activity">
    <reaction evidence="1">
        <text>ATP + protein L-histidine = ADP + protein N-phospho-L-histidine.</text>
        <dbReference type="EC" id="2.7.13.3"/>
    </reaction>
</comment>
<feature type="domain" description="Response regulatory" evidence="17">
    <location>
        <begin position="577"/>
        <end position="688"/>
    </location>
</feature>
<dbReference type="GO" id="GO:0005886">
    <property type="term" value="C:plasma membrane"/>
    <property type="evidence" value="ECO:0007669"/>
    <property type="project" value="UniProtKB-SubCell"/>
</dbReference>
<evidence type="ECO:0000256" key="4">
    <source>
        <dbReference type="ARBA" id="ARBA00022475"/>
    </source>
</evidence>
<dbReference type="CDD" id="cd00156">
    <property type="entry name" value="REC"/>
    <property type="match status" value="1"/>
</dbReference>
<dbReference type="SUPFAM" id="SSF47384">
    <property type="entry name" value="Homodimeric domain of signal transducing histidine kinase"/>
    <property type="match status" value="1"/>
</dbReference>
<feature type="coiled-coil region" evidence="15">
    <location>
        <begin position="7"/>
        <end position="59"/>
    </location>
</feature>
<dbReference type="AlphaFoldDB" id="A0A238JMI7"/>
<dbReference type="SMART" id="SM00448">
    <property type="entry name" value="REC"/>
    <property type="match status" value="2"/>
</dbReference>
<dbReference type="CDD" id="cd16922">
    <property type="entry name" value="HATPase_EvgS-ArcB-TorS-like"/>
    <property type="match status" value="1"/>
</dbReference>
<keyword evidence="6 18" id="KW-0808">Transferase</keyword>
<dbReference type="InterPro" id="IPR011006">
    <property type="entry name" value="CheY-like_superfamily"/>
</dbReference>
<evidence type="ECO:0000259" key="17">
    <source>
        <dbReference type="PROSITE" id="PS50110"/>
    </source>
</evidence>
<dbReference type="SUPFAM" id="SSF55874">
    <property type="entry name" value="ATPase domain of HSP90 chaperone/DNA topoisomerase II/histidine kinase"/>
    <property type="match status" value="1"/>
</dbReference>
<keyword evidence="7" id="KW-0812">Transmembrane</keyword>
<dbReference type="InterPro" id="IPR036890">
    <property type="entry name" value="HATPase_C_sf"/>
</dbReference>
<protein>
    <recommendedName>
        <fullName evidence="3">histidine kinase</fullName>
        <ecNumber evidence="3">2.7.13.3</ecNumber>
    </recommendedName>
</protein>
<dbReference type="PANTHER" id="PTHR45339">
    <property type="entry name" value="HYBRID SIGNAL TRANSDUCTION HISTIDINE KINASE J"/>
    <property type="match status" value="1"/>
</dbReference>
<dbReference type="Pfam" id="PF02518">
    <property type="entry name" value="HATPase_c"/>
    <property type="match status" value="1"/>
</dbReference>
<dbReference type="SUPFAM" id="SSF55785">
    <property type="entry name" value="PYP-like sensor domain (PAS domain)"/>
    <property type="match status" value="1"/>
</dbReference>
<dbReference type="SUPFAM" id="SSF52172">
    <property type="entry name" value="CheY-like"/>
    <property type="match status" value="2"/>
</dbReference>
<evidence type="ECO:0000259" key="16">
    <source>
        <dbReference type="PROSITE" id="PS50109"/>
    </source>
</evidence>
<dbReference type="InterPro" id="IPR036097">
    <property type="entry name" value="HisK_dim/P_sf"/>
</dbReference>
<keyword evidence="4" id="KW-1003">Cell membrane</keyword>
<dbReference type="Pfam" id="PF00512">
    <property type="entry name" value="HisKA"/>
    <property type="match status" value="1"/>
</dbReference>
<dbReference type="GO" id="GO:0005524">
    <property type="term" value="F:ATP binding"/>
    <property type="evidence" value="ECO:0007669"/>
    <property type="project" value="UniProtKB-KW"/>
</dbReference>
<dbReference type="Gene3D" id="3.30.450.20">
    <property type="entry name" value="PAS domain"/>
    <property type="match status" value="1"/>
</dbReference>
<sequence>MNLAERLAEERRARLAAERLLEQKQAELFEANRKLGRHAMQLRNEIQETRTEVKVVRDENQRVMHQLGEATQKIEVVTEQLWSALETIRDGFAMWDEQYNLELANPAYLHVFEGVETIAPGASYRHVLEILVQEGIVDLQGEAPNAWISRMLNRWELDPIPHETLRLWNNRFVKLRDRRLPDGGIVSLGVDITDLMRMWAAVEEMPDGFVMYDADDRLLMCNQQYRDVYKASAPALEQGNTFEQILRYGLAHGQYAEAVGREEEWLEERLEAHRRTETELEQQLEDGRWLRVYERATRDGGRVGLRVDITQIKEDQKRLKEAMIRAEAANRAKSSFLANMSHEIRTPMNGVVGMADLLMDTQLSEEQQLYADTIRSSGEALLVIINDILDYSKIEADKLKLHPEPFDLERAIHEVVMLLQPTARDKDISLLIDYDMFLPTRFIGDAGRVRQILTNLLGNAVKFTVQGHVLVRVVGIPEGENSSAIHITVEDTGIGIPEDKVQDIFGEFNQVEDERNRKFEGTGLGLAITRKLVELMGGEVWVDSELGKGSCFGMRILLPAEEPAVFETAQLPPHLKNVLVVDDHSANRAILSKQLEILGLKAGFCKTGSEAIDRICDRPDLLIIECDLPDMTGQDLAAQVGSGTQSIPVILLADNPAQVRPRPDVAIAAVLQKPVPRRALFAALEKVGAAYYGATPAIPAPADPVDAPAPAEAEPPVPIDPNAPLDVLVAEDNKTNQLVFRKMAKDFNVTLRFANNGLEAVAEFQKKRPEMIFMDISMPQMDGKQATREIRALEAGGPPVPIIAVTAHAMSGDRESILEAGLTDYLTKPLRKASLAEKIDLYNRRTAGQAAE</sequence>
<dbReference type="Gene3D" id="3.40.50.2300">
    <property type="match status" value="2"/>
</dbReference>
<dbReference type="SMART" id="SM00387">
    <property type="entry name" value="HATPase_c"/>
    <property type="match status" value="1"/>
</dbReference>
<evidence type="ECO:0000256" key="13">
    <source>
        <dbReference type="ARBA" id="ARBA00023136"/>
    </source>
</evidence>
<dbReference type="InterPro" id="IPR003594">
    <property type="entry name" value="HATPase_dom"/>
</dbReference>
<comment type="subcellular location">
    <subcellularLocation>
        <location evidence="2">Cell membrane</location>
        <topology evidence="2">Multi-pass membrane protein</topology>
    </subcellularLocation>
</comment>
<dbReference type="Pfam" id="PF12860">
    <property type="entry name" value="PAS_7"/>
    <property type="match status" value="2"/>
</dbReference>
<keyword evidence="13" id="KW-0472">Membrane</keyword>
<keyword evidence="8" id="KW-0547">Nucleotide-binding</keyword>
<keyword evidence="19" id="KW-1185">Reference proteome</keyword>
<dbReference type="InterPro" id="IPR005467">
    <property type="entry name" value="His_kinase_dom"/>
</dbReference>
<evidence type="ECO:0000256" key="11">
    <source>
        <dbReference type="ARBA" id="ARBA00022989"/>
    </source>
</evidence>
<reference evidence="18 19" key="1">
    <citation type="submission" date="2017-05" db="EMBL/GenBank/DDBJ databases">
        <authorList>
            <person name="Song R."/>
            <person name="Chenine A.L."/>
            <person name="Ruprecht R.M."/>
        </authorList>
    </citation>
    <scope>NUCLEOTIDE SEQUENCE [LARGE SCALE GENOMIC DNA]</scope>
    <source>
        <strain evidence="18 19">CECT 8898</strain>
    </source>
</reference>
<evidence type="ECO:0000256" key="3">
    <source>
        <dbReference type="ARBA" id="ARBA00012438"/>
    </source>
</evidence>
<dbReference type="CDD" id="cd00082">
    <property type="entry name" value="HisKA"/>
    <property type="match status" value="1"/>
</dbReference>
<keyword evidence="5 14" id="KW-0597">Phosphoprotein</keyword>
<dbReference type="InterPro" id="IPR035965">
    <property type="entry name" value="PAS-like_dom_sf"/>
</dbReference>
<name>A0A238JMI7_9RHOB</name>
<feature type="modified residue" description="4-aspartylphosphate" evidence="14">
    <location>
        <position position="775"/>
    </location>
</feature>
<dbReference type="SMART" id="SM00388">
    <property type="entry name" value="HisKA"/>
    <property type="match status" value="1"/>
</dbReference>
<keyword evidence="9" id="KW-0418">Kinase</keyword>
<dbReference type="Gene3D" id="1.10.287.130">
    <property type="match status" value="1"/>
</dbReference>
<feature type="domain" description="Histidine kinase" evidence="16">
    <location>
        <begin position="339"/>
        <end position="560"/>
    </location>
</feature>
<evidence type="ECO:0000256" key="12">
    <source>
        <dbReference type="ARBA" id="ARBA00023012"/>
    </source>
</evidence>
<dbReference type="OrthoDB" id="9801651at2"/>
<dbReference type="EMBL" id="FXYF01000001">
    <property type="protein sequence ID" value="SMX31889.1"/>
    <property type="molecule type" value="Genomic_DNA"/>
</dbReference>
<gene>
    <name evidence="18" type="primary">arcB_1</name>
    <name evidence="18" type="ORF">MAA8898_00073</name>
</gene>
<keyword evidence="15" id="KW-0175">Coiled coil</keyword>
<keyword evidence="10" id="KW-0067">ATP-binding</keyword>
<evidence type="ECO:0000256" key="14">
    <source>
        <dbReference type="PROSITE-ProRule" id="PRU00169"/>
    </source>
</evidence>
<dbReference type="Gene3D" id="3.30.565.10">
    <property type="entry name" value="Histidine kinase-like ATPase, C-terminal domain"/>
    <property type="match status" value="1"/>
</dbReference>